<name>A0A0F9G963_9ZZZZ</name>
<dbReference type="AlphaFoldDB" id="A0A0F9G963"/>
<dbReference type="Pfam" id="PF20043">
    <property type="entry name" value="DUF6445"/>
    <property type="match status" value="1"/>
</dbReference>
<sequence length="242" mass="26929">MYMTSATFLNPAMKVTRLVVGNERIPVLVIDDLSLNYNELIACACENIEHNSAFTACTGDLYPGVRKPSPANYSEQLKELFPILQSSFNFIDSHDMKVIFSAFSIATTPVTKLRPIQMLPHFDTPSVNQLAAVHFLCAKAYGGTSLYRHKASGFERITQQRLAPYRAMIKQQAIAQRLHERPRYITSDTTLFEQIASLEAKPNRLIVYPSNALHSGNINPDLGLSSNPSTGRLTISSFLTFG</sequence>
<comment type="caution">
    <text evidence="1">The sequence shown here is derived from an EMBL/GenBank/DDBJ whole genome shotgun (WGS) entry which is preliminary data.</text>
</comment>
<gene>
    <name evidence="1" type="ORF">LCGC14_1856650</name>
</gene>
<protein>
    <submittedName>
        <fullName evidence="1">Uncharacterized protein</fullName>
    </submittedName>
</protein>
<accession>A0A0F9G963</accession>
<dbReference type="EMBL" id="LAZR01018727">
    <property type="protein sequence ID" value="KKL95238.1"/>
    <property type="molecule type" value="Genomic_DNA"/>
</dbReference>
<proteinExistence type="predicted"/>
<evidence type="ECO:0000313" key="1">
    <source>
        <dbReference type="EMBL" id="KKL95238.1"/>
    </source>
</evidence>
<reference evidence="1" key="1">
    <citation type="journal article" date="2015" name="Nature">
        <title>Complex archaea that bridge the gap between prokaryotes and eukaryotes.</title>
        <authorList>
            <person name="Spang A."/>
            <person name="Saw J.H."/>
            <person name="Jorgensen S.L."/>
            <person name="Zaremba-Niedzwiedzka K."/>
            <person name="Martijn J."/>
            <person name="Lind A.E."/>
            <person name="van Eijk R."/>
            <person name="Schleper C."/>
            <person name="Guy L."/>
            <person name="Ettema T.J."/>
        </authorList>
    </citation>
    <scope>NUCLEOTIDE SEQUENCE</scope>
</reference>
<organism evidence="1">
    <name type="scientific">marine sediment metagenome</name>
    <dbReference type="NCBI Taxonomy" id="412755"/>
    <lineage>
        <taxon>unclassified sequences</taxon>
        <taxon>metagenomes</taxon>
        <taxon>ecological metagenomes</taxon>
    </lineage>
</organism>
<dbReference type="InterPro" id="IPR045617">
    <property type="entry name" value="DUF6445"/>
</dbReference>